<dbReference type="STRING" id="22663.A0A2I0HR10"/>
<comment type="caution">
    <text evidence="1">The sequence shown here is derived from an EMBL/GenBank/DDBJ whole genome shotgun (WGS) entry which is preliminary data.</text>
</comment>
<proteinExistence type="predicted"/>
<dbReference type="EMBL" id="PGOL01006127">
    <property type="protein sequence ID" value="PKI34149.1"/>
    <property type="molecule type" value="Genomic_DNA"/>
</dbReference>
<evidence type="ECO:0000313" key="1">
    <source>
        <dbReference type="EMBL" id="PKI34149.1"/>
    </source>
</evidence>
<reference evidence="1 2" key="1">
    <citation type="submission" date="2017-11" db="EMBL/GenBank/DDBJ databases">
        <title>De-novo sequencing of pomegranate (Punica granatum L.) genome.</title>
        <authorList>
            <person name="Akparov Z."/>
            <person name="Amiraslanov A."/>
            <person name="Hajiyeva S."/>
            <person name="Abbasov M."/>
            <person name="Kaur K."/>
            <person name="Hamwieh A."/>
            <person name="Solovyev V."/>
            <person name="Salamov A."/>
            <person name="Braich B."/>
            <person name="Kosarev P."/>
            <person name="Mahmoud A."/>
            <person name="Hajiyev E."/>
            <person name="Babayeva S."/>
            <person name="Izzatullayeva V."/>
            <person name="Mammadov A."/>
            <person name="Mammadov A."/>
            <person name="Sharifova S."/>
            <person name="Ojaghi J."/>
            <person name="Eynullazada K."/>
            <person name="Bayramov B."/>
            <person name="Abdulazimova A."/>
            <person name="Shahmuradov I."/>
        </authorList>
    </citation>
    <scope>NUCLEOTIDE SEQUENCE [LARGE SCALE GENOMIC DNA]</scope>
    <source>
        <strain evidence="2">cv. AG2017</strain>
        <tissue evidence="1">Leaf</tissue>
    </source>
</reference>
<dbReference type="AlphaFoldDB" id="A0A2I0HR10"/>
<evidence type="ECO:0000313" key="2">
    <source>
        <dbReference type="Proteomes" id="UP000233551"/>
    </source>
</evidence>
<dbReference type="Proteomes" id="UP000233551">
    <property type="component" value="Unassembled WGS sequence"/>
</dbReference>
<protein>
    <submittedName>
        <fullName evidence="1">Uncharacterized protein</fullName>
    </submittedName>
</protein>
<accession>A0A2I0HR10</accession>
<gene>
    <name evidence="1" type="ORF">CRG98_045504</name>
</gene>
<sequence length="165" mass="19202">MSLLSSIDRTHGIKSPRRGYAVDWKGRLRFSLAVLEVSGRRRRDGEAFRETQREDRLFHDARVLGSQSKHKRIIDFNVDELDGVMLVNVRGVTLGMKHSARCIIWPGISRMHGLKERHCRAHEEHSLRAWQRRASVVPRAEDVEKREEFVRGLANSKGDHFKKLR</sequence>
<organism evidence="1 2">
    <name type="scientific">Punica granatum</name>
    <name type="common">Pomegranate</name>
    <dbReference type="NCBI Taxonomy" id="22663"/>
    <lineage>
        <taxon>Eukaryota</taxon>
        <taxon>Viridiplantae</taxon>
        <taxon>Streptophyta</taxon>
        <taxon>Embryophyta</taxon>
        <taxon>Tracheophyta</taxon>
        <taxon>Spermatophyta</taxon>
        <taxon>Magnoliopsida</taxon>
        <taxon>eudicotyledons</taxon>
        <taxon>Gunneridae</taxon>
        <taxon>Pentapetalae</taxon>
        <taxon>rosids</taxon>
        <taxon>malvids</taxon>
        <taxon>Myrtales</taxon>
        <taxon>Lythraceae</taxon>
        <taxon>Punica</taxon>
    </lineage>
</organism>
<name>A0A2I0HR10_PUNGR</name>
<keyword evidence="2" id="KW-1185">Reference proteome</keyword>